<proteinExistence type="predicted"/>
<sequence>MAVMGLVACTAFCFLPATEGFAPVAPLSTSALSRLSGIATASARCSSRPMAQGRVAAPLSLRMGEEGGASDKLEGWELWTRPRTTNANWGVFFEVVAKDKDVWVTGLRAGGHSFATYDEYTRLHMRVFTTEGSAVGKELDESAWSLAGEEKDFKLPRVEVGDQTTNYYSLPFGDAIKIPAGSTRAFCIHTDKQRGLALRRKLNFHTRLDSDPDFKEWVDGVTDEGMHFNLVSGLVPGKDLFKKVSTENNARAFAGVVEYDLKDPKA</sequence>
<evidence type="ECO:0000313" key="2">
    <source>
        <dbReference type="EMBL" id="CAD8741985.1"/>
    </source>
</evidence>
<name>A0A6U5BH51_HEMAN</name>
<dbReference type="EMBL" id="HBFK01014005">
    <property type="protein sequence ID" value="CAD8741985.1"/>
    <property type="molecule type" value="Transcribed_RNA"/>
</dbReference>
<feature type="signal peptide" evidence="1">
    <location>
        <begin position="1"/>
        <end position="20"/>
    </location>
</feature>
<gene>
    <name evidence="2" type="ORF">HAND1043_LOCUS8479</name>
</gene>
<evidence type="ECO:0000256" key="1">
    <source>
        <dbReference type="SAM" id="SignalP"/>
    </source>
</evidence>
<feature type="chain" id="PRO_5030160481" evidence="1">
    <location>
        <begin position="21"/>
        <end position="266"/>
    </location>
</feature>
<reference evidence="2" key="1">
    <citation type="submission" date="2021-01" db="EMBL/GenBank/DDBJ databases">
        <authorList>
            <person name="Corre E."/>
            <person name="Pelletier E."/>
            <person name="Niang G."/>
            <person name="Scheremetjew M."/>
            <person name="Finn R."/>
            <person name="Kale V."/>
            <person name="Holt S."/>
            <person name="Cochrane G."/>
            <person name="Meng A."/>
            <person name="Brown T."/>
            <person name="Cohen L."/>
        </authorList>
    </citation>
    <scope>NUCLEOTIDE SEQUENCE</scope>
    <source>
        <strain evidence="2">CCMP441</strain>
    </source>
</reference>
<protein>
    <submittedName>
        <fullName evidence="2">Uncharacterized protein</fullName>
    </submittedName>
</protein>
<organism evidence="2">
    <name type="scientific">Hemiselmis andersenii</name>
    <name type="common">Cryptophyte alga</name>
    <dbReference type="NCBI Taxonomy" id="464988"/>
    <lineage>
        <taxon>Eukaryota</taxon>
        <taxon>Cryptophyceae</taxon>
        <taxon>Cryptomonadales</taxon>
        <taxon>Hemiselmidaceae</taxon>
        <taxon>Hemiselmis</taxon>
    </lineage>
</organism>
<dbReference type="AlphaFoldDB" id="A0A6U5BH51"/>
<accession>A0A6U5BH51</accession>
<keyword evidence="1" id="KW-0732">Signal</keyword>